<dbReference type="EMBL" id="SNRW01035161">
    <property type="protein sequence ID" value="KAA6355106.1"/>
    <property type="molecule type" value="Genomic_DNA"/>
</dbReference>
<dbReference type="Proteomes" id="UP000324800">
    <property type="component" value="Unassembled WGS sequence"/>
</dbReference>
<name>A0A5J4T9L8_9EUKA</name>
<comment type="caution">
    <text evidence="1">The sequence shown here is derived from an EMBL/GenBank/DDBJ whole genome shotgun (WGS) entry which is preliminary data.</text>
</comment>
<evidence type="ECO:0000313" key="2">
    <source>
        <dbReference type="Proteomes" id="UP000324800"/>
    </source>
</evidence>
<sequence length="118" mass="13234">LFEHQIIVCSCLSLTQGGLPEQKRLQFVLCVLSLFHNGYQSQVILLVRAVPGESINLPVTYLGSQTWFRRYQTSVGSPIVGNQLYCQFSYSVFQFWQLDQNVGWPAGLGASGANKLDY</sequence>
<protein>
    <submittedName>
        <fullName evidence="1">Uncharacterized protein</fullName>
    </submittedName>
</protein>
<evidence type="ECO:0000313" key="1">
    <source>
        <dbReference type="EMBL" id="KAA6355106.1"/>
    </source>
</evidence>
<dbReference type="AlphaFoldDB" id="A0A5J4T9L8"/>
<proteinExistence type="predicted"/>
<organism evidence="1 2">
    <name type="scientific">Streblomastix strix</name>
    <dbReference type="NCBI Taxonomy" id="222440"/>
    <lineage>
        <taxon>Eukaryota</taxon>
        <taxon>Metamonada</taxon>
        <taxon>Preaxostyla</taxon>
        <taxon>Oxymonadida</taxon>
        <taxon>Streblomastigidae</taxon>
        <taxon>Streblomastix</taxon>
    </lineage>
</organism>
<reference evidence="1 2" key="1">
    <citation type="submission" date="2019-03" db="EMBL/GenBank/DDBJ databases">
        <title>Single cell metagenomics reveals metabolic interactions within the superorganism composed of flagellate Streblomastix strix and complex community of Bacteroidetes bacteria on its surface.</title>
        <authorList>
            <person name="Treitli S.C."/>
            <person name="Kolisko M."/>
            <person name="Husnik F."/>
            <person name="Keeling P."/>
            <person name="Hampl V."/>
        </authorList>
    </citation>
    <scope>NUCLEOTIDE SEQUENCE [LARGE SCALE GENOMIC DNA]</scope>
    <source>
        <strain evidence="1">ST1C</strain>
    </source>
</reference>
<gene>
    <name evidence="1" type="ORF">EZS28_049365</name>
</gene>
<accession>A0A5J4T9L8</accession>
<feature type="non-terminal residue" evidence="1">
    <location>
        <position position="1"/>
    </location>
</feature>